<evidence type="ECO:0000313" key="5">
    <source>
        <dbReference type="Proteomes" id="UP000322524"/>
    </source>
</evidence>
<dbReference type="AlphaFoldDB" id="A0A5D4SWB7"/>
<gene>
    <name evidence="4" type="ORF">FZC76_14215</name>
</gene>
<dbReference type="RefSeq" id="WP_148988826.1">
    <property type="nucleotide sequence ID" value="NZ_VTEV01000005.1"/>
</dbReference>
<dbReference type="PANTHER" id="PTHR43158">
    <property type="entry name" value="SKFA PEPTIDE EXPORT ATP-BINDING PROTEIN SKFE"/>
    <property type="match status" value="1"/>
</dbReference>
<dbReference type="InterPro" id="IPR017871">
    <property type="entry name" value="ABC_transporter-like_CS"/>
</dbReference>
<proteinExistence type="predicted"/>
<feature type="domain" description="ABC transporter" evidence="3">
    <location>
        <begin position="2"/>
        <end position="210"/>
    </location>
</feature>
<dbReference type="OrthoDB" id="9804819at2"/>
<dbReference type="EMBL" id="VTEV01000005">
    <property type="protein sequence ID" value="TYS67717.1"/>
    <property type="molecule type" value="Genomic_DNA"/>
</dbReference>
<keyword evidence="2 4" id="KW-0067">ATP-binding</keyword>
<name>A0A5D4SWB7_9BACI</name>
<dbReference type="InterPro" id="IPR003593">
    <property type="entry name" value="AAA+_ATPase"/>
</dbReference>
<organism evidence="4 5">
    <name type="scientific">Sutcliffiella horikoshii</name>
    <dbReference type="NCBI Taxonomy" id="79883"/>
    <lineage>
        <taxon>Bacteria</taxon>
        <taxon>Bacillati</taxon>
        <taxon>Bacillota</taxon>
        <taxon>Bacilli</taxon>
        <taxon>Bacillales</taxon>
        <taxon>Bacillaceae</taxon>
        <taxon>Sutcliffiella</taxon>
    </lineage>
</organism>
<accession>A0A5D4SWB7</accession>
<evidence type="ECO:0000313" key="4">
    <source>
        <dbReference type="EMBL" id="TYS67717.1"/>
    </source>
</evidence>
<dbReference type="Gene3D" id="3.40.50.300">
    <property type="entry name" value="P-loop containing nucleotide triphosphate hydrolases"/>
    <property type="match status" value="1"/>
</dbReference>
<reference evidence="4 5" key="1">
    <citation type="submission" date="2019-08" db="EMBL/GenBank/DDBJ databases">
        <title>Bacillus genomes from the desert of Cuatro Cienegas, Coahuila.</title>
        <authorList>
            <person name="Olmedo-Alvarez G."/>
        </authorList>
    </citation>
    <scope>NUCLEOTIDE SEQUENCE [LARGE SCALE GENOMIC DNA]</scope>
    <source>
        <strain evidence="4 5">CH28_1T</strain>
    </source>
</reference>
<dbReference type="SMART" id="SM00382">
    <property type="entry name" value="AAA"/>
    <property type="match status" value="1"/>
</dbReference>
<evidence type="ECO:0000256" key="1">
    <source>
        <dbReference type="ARBA" id="ARBA00022741"/>
    </source>
</evidence>
<keyword evidence="1" id="KW-0547">Nucleotide-binding</keyword>
<dbReference type="PROSITE" id="PS50893">
    <property type="entry name" value="ABC_TRANSPORTER_2"/>
    <property type="match status" value="1"/>
</dbReference>
<dbReference type="PANTHER" id="PTHR43158:SF7">
    <property type="entry name" value="ABC TRANSPORTER, ATP-BINDING PROTEIN"/>
    <property type="match status" value="1"/>
</dbReference>
<evidence type="ECO:0000256" key="2">
    <source>
        <dbReference type="ARBA" id="ARBA00022840"/>
    </source>
</evidence>
<dbReference type="PROSITE" id="PS00211">
    <property type="entry name" value="ABC_TRANSPORTER_1"/>
    <property type="match status" value="1"/>
</dbReference>
<dbReference type="InterPro" id="IPR003439">
    <property type="entry name" value="ABC_transporter-like_ATP-bd"/>
</dbReference>
<dbReference type="Pfam" id="PF00005">
    <property type="entry name" value="ABC_tran"/>
    <property type="match status" value="1"/>
</dbReference>
<dbReference type="InterPro" id="IPR027417">
    <property type="entry name" value="P-loop_NTPase"/>
</dbReference>
<dbReference type="SUPFAM" id="SSF52540">
    <property type="entry name" value="P-loop containing nucleoside triphosphate hydrolases"/>
    <property type="match status" value="1"/>
</dbReference>
<protein>
    <submittedName>
        <fullName evidence="4">ABC transporter ATP-binding protein</fullName>
    </submittedName>
</protein>
<sequence length="210" mass="23676">MISIINLEKAIKKKKVLSDITVNFEKGKIYGIFGKNGSGKTMLLRAIAGLIYPSKGEIKINDLVLHQDISFPKSMGILIENMELLPQYDAFDNLKILSRIQKKANDEEIDTSIKRVGLNDVRGLKIKKYSLGMKQRLNIAQAIFESPEIILLDEPTNAIDDEGIKLVQSLLVEEKNRGATIIIASHHHDEFLPICDKVMYMVDGKIRNEN</sequence>
<dbReference type="GO" id="GO:0005524">
    <property type="term" value="F:ATP binding"/>
    <property type="evidence" value="ECO:0007669"/>
    <property type="project" value="UniProtKB-KW"/>
</dbReference>
<evidence type="ECO:0000259" key="3">
    <source>
        <dbReference type="PROSITE" id="PS50893"/>
    </source>
</evidence>
<comment type="caution">
    <text evidence="4">The sequence shown here is derived from an EMBL/GenBank/DDBJ whole genome shotgun (WGS) entry which is preliminary data.</text>
</comment>
<dbReference type="Proteomes" id="UP000322524">
    <property type="component" value="Unassembled WGS sequence"/>
</dbReference>
<dbReference type="GO" id="GO:0016887">
    <property type="term" value="F:ATP hydrolysis activity"/>
    <property type="evidence" value="ECO:0007669"/>
    <property type="project" value="InterPro"/>
</dbReference>